<feature type="domain" description="DUF6534" evidence="2">
    <location>
        <begin position="171"/>
        <end position="248"/>
    </location>
</feature>
<gene>
    <name evidence="3" type="ORF">MSAN_01077900</name>
</gene>
<feature type="transmembrane region" description="Helical" evidence="1">
    <location>
        <begin position="45"/>
        <end position="70"/>
    </location>
</feature>
<organism evidence="3 4">
    <name type="scientific">Mycena sanguinolenta</name>
    <dbReference type="NCBI Taxonomy" id="230812"/>
    <lineage>
        <taxon>Eukaryota</taxon>
        <taxon>Fungi</taxon>
        <taxon>Dikarya</taxon>
        <taxon>Basidiomycota</taxon>
        <taxon>Agaricomycotina</taxon>
        <taxon>Agaricomycetes</taxon>
        <taxon>Agaricomycetidae</taxon>
        <taxon>Agaricales</taxon>
        <taxon>Marasmiineae</taxon>
        <taxon>Mycenaceae</taxon>
        <taxon>Mycena</taxon>
    </lineage>
</organism>
<protein>
    <recommendedName>
        <fullName evidence="2">DUF6534 domain-containing protein</fullName>
    </recommendedName>
</protein>
<proteinExistence type="predicted"/>
<dbReference type="InterPro" id="IPR045339">
    <property type="entry name" value="DUF6534"/>
</dbReference>
<comment type="caution">
    <text evidence="3">The sequence shown here is derived from an EMBL/GenBank/DDBJ whole genome shotgun (WGS) entry which is preliminary data.</text>
</comment>
<keyword evidence="1" id="KW-1133">Transmembrane helix</keyword>
<evidence type="ECO:0000313" key="4">
    <source>
        <dbReference type="Proteomes" id="UP000623467"/>
    </source>
</evidence>
<dbReference type="Pfam" id="PF20152">
    <property type="entry name" value="DUF6534"/>
    <property type="match status" value="1"/>
</dbReference>
<dbReference type="PANTHER" id="PTHR40465">
    <property type="entry name" value="CHROMOSOME 1, WHOLE GENOME SHOTGUN SEQUENCE"/>
    <property type="match status" value="1"/>
</dbReference>
<dbReference type="Proteomes" id="UP000623467">
    <property type="component" value="Unassembled WGS sequence"/>
</dbReference>
<dbReference type="PANTHER" id="PTHR40465:SF1">
    <property type="entry name" value="DUF6534 DOMAIN-CONTAINING PROTEIN"/>
    <property type="match status" value="1"/>
</dbReference>
<name>A0A8H6YST8_9AGAR</name>
<accession>A0A8H6YST8</accession>
<sequence length="322" mass="35839">MGEFDTTLGALCISYVLAWGLFGAVCMQCFTYFQRFPRDSLWVKSLVTALLVLDAVQLVLIGQATYYWLITHHDDPAILEADAPLTIYAAILVTVNTPLSWFLARRLYIRNEQPQYSVDGTYCSTYTSMQVLLSTVYISMELVTQVHVWQLKKLTLLYQVQTYTSVGLAFAATTDLLIAISLVVYLRRSRTGIKSTDSTLNSLVLYAMNTGLLTAFLVMPNNLIHLGFNFIAGKLYTNSLLATLNFRNTVRTKNGNGVVDVSNTMSLSALESHSVPAFNKFRTGINISTVADAELNNTMVNVNGSDESARRSISEHKFFEAI</sequence>
<evidence type="ECO:0000259" key="2">
    <source>
        <dbReference type="Pfam" id="PF20152"/>
    </source>
</evidence>
<feature type="transmembrane region" description="Helical" evidence="1">
    <location>
        <begin position="6"/>
        <end position="33"/>
    </location>
</feature>
<feature type="transmembrane region" description="Helical" evidence="1">
    <location>
        <begin position="85"/>
        <end position="104"/>
    </location>
</feature>
<keyword evidence="1" id="KW-0472">Membrane</keyword>
<keyword evidence="1" id="KW-0812">Transmembrane</keyword>
<dbReference type="OrthoDB" id="2535105at2759"/>
<feature type="transmembrane region" description="Helical" evidence="1">
    <location>
        <begin position="160"/>
        <end position="186"/>
    </location>
</feature>
<feature type="transmembrane region" description="Helical" evidence="1">
    <location>
        <begin position="198"/>
        <end position="218"/>
    </location>
</feature>
<keyword evidence="4" id="KW-1185">Reference proteome</keyword>
<dbReference type="EMBL" id="JACAZH010000007">
    <property type="protein sequence ID" value="KAF7364186.1"/>
    <property type="molecule type" value="Genomic_DNA"/>
</dbReference>
<evidence type="ECO:0000313" key="3">
    <source>
        <dbReference type="EMBL" id="KAF7364186.1"/>
    </source>
</evidence>
<feature type="transmembrane region" description="Helical" evidence="1">
    <location>
        <begin position="224"/>
        <end position="244"/>
    </location>
</feature>
<reference evidence="3" key="1">
    <citation type="submission" date="2020-05" db="EMBL/GenBank/DDBJ databases">
        <title>Mycena genomes resolve the evolution of fungal bioluminescence.</title>
        <authorList>
            <person name="Tsai I.J."/>
        </authorList>
    </citation>
    <scope>NUCLEOTIDE SEQUENCE</scope>
    <source>
        <strain evidence="3">160909Yilan</strain>
    </source>
</reference>
<evidence type="ECO:0000256" key="1">
    <source>
        <dbReference type="SAM" id="Phobius"/>
    </source>
</evidence>
<dbReference type="AlphaFoldDB" id="A0A8H6YST8"/>